<protein>
    <submittedName>
        <fullName evidence="1">115_t:CDS:1</fullName>
    </submittedName>
</protein>
<dbReference type="AlphaFoldDB" id="A0A9N8YVH8"/>
<evidence type="ECO:0000313" key="2">
    <source>
        <dbReference type="Proteomes" id="UP000789831"/>
    </source>
</evidence>
<proteinExistence type="predicted"/>
<name>A0A9N8YVH8_9GLOM</name>
<evidence type="ECO:0000313" key="1">
    <source>
        <dbReference type="EMBL" id="CAG8458580.1"/>
    </source>
</evidence>
<dbReference type="OrthoDB" id="2337158at2759"/>
<organism evidence="1 2">
    <name type="scientific">Ambispora gerdemannii</name>
    <dbReference type="NCBI Taxonomy" id="144530"/>
    <lineage>
        <taxon>Eukaryota</taxon>
        <taxon>Fungi</taxon>
        <taxon>Fungi incertae sedis</taxon>
        <taxon>Mucoromycota</taxon>
        <taxon>Glomeromycotina</taxon>
        <taxon>Glomeromycetes</taxon>
        <taxon>Archaeosporales</taxon>
        <taxon>Ambisporaceae</taxon>
        <taxon>Ambispora</taxon>
    </lineage>
</organism>
<comment type="caution">
    <text evidence="1">The sequence shown here is derived from an EMBL/GenBank/DDBJ whole genome shotgun (WGS) entry which is preliminary data.</text>
</comment>
<sequence length="447" mass="52602">MAHIVQSQFCPERGLIYLLVSGDDPDKKWKSAEEILSSRPELIELHEKLYNLKSKHYPQSFAIKPRLIPKTYQDLIENCLDEEHYNGSLDLMESFQNEREYLPVYHIRQIMGIIVDETVENSLVIRAYKLLQHILQTCGAEPFQSVWKIDKANIEQGFIWCEYPLDFWKFFETKLMLTLNDDSSSKVDRTLMLLNHLTNVHEMDIINNLESSLLIQLFTKNYGKVRTNIKYPIEALLAPFSTDDIIPIRTARVAQRLLEQIILLSYAGIICTDTLKRELYLLIIKLNPDNFRVFFQTLPCTTFKCKLLDHALQDTNLGEVQREHRYLCNASLDLSKIIHVYFQSKPYYRRVCRSTAIWRHTFMLMTLLQSYIQSKSLRISEKIYNGLRDDEKKLFVEDLVRQKLEELAQWIADEKNIKKEFRQSAKLLIDLASIVLDMQCSMEIEEN</sequence>
<reference evidence="1" key="1">
    <citation type="submission" date="2021-06" db="EMBL/GenBank/DDBJ databases">
        <authorList>
            <person name="Kallberg Y."/>
            <person name="Tangrot J."/>
            <person name="Rosling A."/>
        </authorList>
    </citation>
    <scope>NUCLEOTIDE SEQUENCE</scope>
    <source>
        <strain evidence="1">MT106</strain>
    </source>
</reference>
<keyword evidence="2" id="KW-1185">Reference proteome</keyword>
<accession>A0A9N8YVH8</accession>
<dbReference type="Proteomes" id="UP000789831">
    <property type="component" value="Unassembled WGS sequence"/>
</dbReference>
<gene>
    <name evidence="1" type="ORF">AGERDE_LOCUS2129</name>
</gene>
<dbReference type="EMBL" id="CAJVPL010000167">
    <property type="protein sequence ID" value="CAG8458580.1"/>
    <property type="molecule type" value="Genomic_DNA"/>
</dbReference>